<evidence type="ECO:0000313" key="4">
    <source>
        <dbReference type="Proteomes" id="UP001597361"/>
    </source>
</evidence>
<dbReference type="NCBIfam" id="TIGR04183">
    <property type="entry name" value="Por_Secre_tail"/>
    <property type="match status" value="1"/>
</dbReference>
<dbReference type="SUPFAM" id="SSF51126">
    <property type="entry name" value="Pectin lyase-like"/>
    <property type="match status" value="1"/>
</dbReference>
<proteinExistence type="predicted"/>
<name>A0ABW4VQ01_9BACT</name>
<organism evidence="3 4">
    <name type="scientific">Belliella marina</name>
    <dbReference type="NCBI Taxonomy" id="1644146"/>
    <lineage>
        <taxon>Bacteria</taxon>
        <taxon>Pseudomonadati</taxon>
        <taxon>Bacteroidota</taxon>
        <taxon>Cytophagia</taxon>
        <taxon>Cytophagales</taxon>
        <taxon>Cyclobacteriaceae</taxon>
        <taxon>Belliella</taxon>
    </lineage>
</organism>
<dbReference type="Pfam" id="PF13229">
    <property type="entry name" value="Beta_helix"/>
    <property type="match status" value="1"/>
</dbReference>
<dbReference type="SMART" id="SM00089">
    <property type="entry name" value="PKD"/>
    <property type="match status" value="7"/>
</dbReference>
<feature type="domain" description="PKD/Chitinase" evidence="2">
    <location>
        <begin position="1283"/>
        <end position="1372"/>
    </location>
</feature>
<dbReference type="InterPro" id="IPR026444">
    <property type="entry name" value="Secre_tail"/>
</dbReference>
<dbReference type="Proteomes" id="UP001597361">
    <property type="component" value="Unassembled WGS sequence"/>
</dbReference>
<feature type="region of interest" description="Disordered" evidence="1">
    <location>
        <begin position="1"/>
        <end position="23"/>
    </location>
</feature>
<dbReference type="InterPro" id="IPR006626">
    <property type="entry name" value="PbH1"/>
</dbReference>
<dbReference type="SUPFAM" id="SSF49785">
    <property type="entry name" value="Galactose-binding domain-like"/>
    <property type="match status" value="1"/>
</dbReference>
<feature type="domain" description="PKD/Chitinase" evidence="2">
    <location>
        <begin position="820"/>
        <end position="898"/>
    </location>
</feature>
<gene>
    <name evidence="3" type="ORF">ACFSKL_13390</name>
</gene>
<feature type="domain" description="PKD/Chitinase" evidence="2">
    <location>
        <begin position="1569"/>
        <end position="1653"/>
    </location>
</feature>
<protein>
    <submittedName>
        <fullName evidence="3">Ig-like domain-containing protein</fullName>
    </submittedName>
</protein>
<dbReference type="Pfam" id="PF18962">
    <property type="entry name" value="Por_Secre_tail"/>
    <property type="match status" value="1"/>
</dbReference>
<dbReference type="Pfam" id="PF17957">
    <property type="entry name" value="Big_7"/>
    <property type="match status" value="11"/>
</dbReference>
<dbReference type="Gene3D" id="2.60.120.260">
    <property type="entry name" value="Galactose-binding domain-like"/>
    <property type="match status" value="1"/>
</dbReference>
<dbReference type="Gene3D" id="2.160.20.10">
    <property type="entry name" value="Single-stranded right-handed beta-helix, Pectin lyase-like"/>
    <property type="match status" value="2"/>
</dbReference>
<keyword evidence="4" id="KW-1185">Reference proteome</keyword>
<dbReference type="InterPro" id="IPR008979">
    <property type="entry name" value="Galactose-bd-like_sf"/>
</dbReference>
<accession>A0ABW4VQ01</accession>
<dbReference type="InterPro" id="IPR039448">
    <property type="entry name" value="Beta_helix"/>
</dbReference>
<evidence type="ECO:0000256" key="1">
    <source>
        <dbReference type="SAM" id="MobiDB-lite"/>
    </source>
</evidence>
<dbReference type="InterPro" id="IPR022409">
    <property type="entry name" value="PKD/Chitinase_dom"/>
</dbReference>
<dbReference type="EMBL" id="JBHUHR010000038">
    <property type="protein sequence ID" value="MFD2035791.1"/>
    <property type="molecule type" value="Genomic_DNA"/>
</dbReference>
<dbReference type="InterPro" id="IPR011050">
    <property type="entry name" value="Pectin_lyase_fold/virulence"/>
</dbReference>
<evidence type="ECO:0000259" key="2">
    <source>
        <dbReference type="SMART" id="SM00089"/>
    </source>
</evidence>
<sequence>MFGADYYFSTSDGDDSRRAVEAQNPDTPWKTIEKLNQIIPSLLPGDKVLFKRGDTFYGSVDITQSGTVAAPIVFGSFGSGDKPIISGFTEIDSWVLVGEGVFESTEKFSMDFPLKVVTISGEIQEIGRYPNFDDPNHGYLRIESISGNQVIGSSELNNSHNWEGADVVIRKNPWIIDKHPIQSNSGNQIGYTKPNQYNASVGYGFFIQNHIKTLDKQGEWFYDDKKNKLNVFFGSGNPQSEIVKISTVENVISLRQGVSYITFSNLDIQGGNRAGISIDHGQQIEVLETNISFTGNYAIYGLLSHELKVEKCRIFQSLNNAIFVANAGKDVVIRDNEILDTYMFNGMGENSDMKGQAIYITSNSHNGLIVGNRIINTGYHGIYFGGNGTVVKNNFIDNFCVHKTDGGGIYTWEGPRNQSLENRVIEGNIIVNGLGYKSGTRLQGTINKPAVEGIYLDDNTAGVLIKNNTLANNSGNGIYIHNARNLVIQGNLLYNNMNQILFGDDNLGADIRNVSVENNTFFSLFPFQYFVKFSCSNNNSFENMGSFSNNSFASPFGTDFGFLYERFSSGTKTELLKSVKEWGRDKNAHISDKKLDYLKSFEIHGENLFANQGFDQNRGYTDCVGCSVERAVGGEFDGGYMKYNANRGSRIVFYLGKPEVKENYILRFTAKANKKAALEIYLRQDGNPWASMSKPFVFEVGEEKKTYEFAFFNEIEIEKAVLNLATTVDNLEIAIDDVMFHQAQVEFYPEESLIFQYNESSAAMKLPLPGIYNNVKNESYSGTVEIPSFSSVALIKVGDDKAKEDIPPTISILSPKNEDELEMGIVHKIEIEAQSEFSEIERIELYVGDEKIKEIENQPYTIEHIFDQEGDFTLKAKAIDKDGLETYSEPVSIKVVKPLEAPIISWDSPSNGDFFFVTEPITLSVTSDHEEQNIEKIDFLINNSVVGTVINAPYQITLPNLALGSYNLQAKATNSNGLKGETEVITINITEATNTPPTVSITSPSDNTHFTQGEAINIVANAQDSDGTVAKVEFYNGNTLLGTATSSPYSFNWDNAPAGTHTITAKATDDKGSVTTSAPINVQVGEKPNNPPTVSITSPSDNAHFTQGEAINIVANAQDSDGTVAKVEFYNGSTLLGTATSSPYSFNWDNAPAGTHTITAKATDDKGSVTTSEPINVQVGEKPNNPPTVSITSPSDNAHFTQGEAINIVANAQDSDGTVAKVEFYNGNTLLGTVTSSPYSFNWDNAPTGTHTITAKATDDKGSVTTSAPINVHVSEKPNTPPTVSITSPSDNAHFTQGEAINIVANAQDSDGTVAKVEFYNGNTLLGTATSSPYNFNWDNAPVGTHTITAKATDDKGAQVTSAPISIQVSEKPNTPPTVSITSPSDKALFTQGETINIVANAQDSDGTVTKVEFYNGSTLLGTATSSPYSFNWDNAPIGTHTITAKATDNKGSVTTSSPISIQVSEKQKSPSFRMISPVENEQYFYDENIELDVEVLAESSEIIKVEYFRNNIFIGSRTNGDYAYDWKVTVLGNVNITAIATDASGKTASDVKAINVVVRPNELPEIKITSPSDNSIFTVGEDITLEAEASDSDGYVAMVEFFNGSQLIGKTNKHPYKIDWNNLQEGSYNILARATDNQGGITTSLPIKINVIKDESLPEIELLSPTKNQVFEFGEVVDLMVMFKGDSKNVKSVEYYADSKLIGSSTESPYFIQWEKPHPGVYSISAKAIGVNPDNFRISEQNKITVNKEPIFRITSPVHLSEHKAGLDLKIEVETPITDKKIEKIEFYRGNTLIGSTNDYPYSLTWKDVPIGDVTLISRLLYEDGGILISLPVRIIVNNVPIVNLLTEQNKKEFAQSEKIIIKPEFIHFKGDISNVEYFVNGVSVGFSDSDPFGYEFTSLGIGIQEIWVEVLDSNGKKFTSEKIEIIVREIGNSGEINLDDFKIGPNPTNRYLNLIFNNTQESSRLTAEIVSINGTSINSYDFVLDQNEVTLDLENLLMGVYLLRIHYEGKMVITKRFVKIY</sequence>
<dbReference type="Gene3D" id="2.60.40.10">
    <property type="entry name" value="Immunoglobulins"/>
    <property type="match status" value="12"/>
</dbReference>
<feature type="domain" description="PKD/Chitinase" evidence="2">
    <location>
        <begin position="1188"/>
        <end position="1275"/>
    </location>
</feature>
<reference evidence="4" key="1">
    <citation type="journal article" date="2019" name="Int. J. Syst. Evol. Microbiol.">
        <title>The Global Catalogue of Microorganisms (GCM) 10K type strain sequencing project: providing services to taxonomists for standard genome sequencing and annotation.</title>
        <authorList>
            <consortium name="The Broad Institute Genomics Platform"/>
            <consortium name="The Broad Institute Genome Sequencing Center for Infectious Disease"/>
            <person name="Wu L."/>
            <person name="Ma J."/>
        </authorList>
    </citation>
    <scope>NUCLEOTIDE SEQUENCE [LARGE SCALE GENOMIC DNA]</scope>
    <source>
        <strain evidence="4">CGMCC 1.15180</strain>
    </source>
</reference>
<dbReference type="InterPro" id="IPR012334">
    <property type="entry name" value="Pectin_lyas_fold"/>
</dbReference>
<dbReference type="PANTHER" id="PTHR36453:SF1">
    <property type="entry name" value="RIGHT HANDED BETA HELIX DOMAIN-CONTAINING PROTEIN"/>
    <property type="match status" value="1"/>
</dbReference>
<dbReference type="PANTHER" id="PTHR36453">
    <property type="entry name" value="SECRETED PROTEIN-RELATED"/>
    <property type="match status" value="1"/>
</dbReference>
<comment type="caution">
    <text evidence="3">The sequence shown here is derived from an EMBL/GenBank/DDBJ whole genome shotgun (WGS) entry which is preliminary data.</text>
</comment>
<feature type="domain" description="PKD/Chitinase" evidence="2">
    <location>
        <begin position="1378"/>
        <end position="1465"/>
    </location>
</feature>
<dbReference type="InterPro" id="IPR013783">
    <property type="entry name" value="Ig-like_fold"/>
</dbReference>
<dbReference type="SMART" id="SM00710">
    <property type="entry name" value="PbH1"/>
    <property type="match status" value="8"/>
</dbReference>
<feature type="domain" description="PKD/Chitinase" evidence="2">
    <location>
        <begin position="1093"/>
        <end position="1180"/>
    </location>
</feature>
<feature type="domain" description="PKD/Chitinase" evidence="2">
    <location>
        <begin position="998"/>
        <end position="1085"/>
    </location>
</feature>
<evidence type="ECO:0000313" key="3">
    <source>
        <dbReference type="EMBL" id="MFD2035791.1"/>
    </source>
</evidence>
<dbReference type="RefSeq" id="WP_376886730.1">
    <property type="nucleotide sequence ID" value="NZ_JBHUHR010000038.1"/>
</dbReference>